<evidence type="ECO:0008006" key="7">
    <source>
        <dbReference type="Google" id="ProtNLM"/>
    </source>
</evidence>
<dbReference type="PIRSF" id="PIRSF036630">
    <property type="entry name" value="UCP036630"/>
    <property type="match status" value="1"/>
</dbReference>
<dbReference type="CDD" id="cd01356">
    <property type="entry name" value="AcnX_swivel"/>
    <property type="match status" value="1"/>
</dbReference>
<feature type="domain" description="Phosphomevalonate dehydratase large subunit-like" evidence="4">
    <location>
        <begin position="158"/>
        <end position="576"/>
    </location>
</feature>
<name>A0ABD3NQ59_9STRA</name>
<dbReference type="AlphaFoldDB" id="A0ABD3NQ59"/>
<keyword evidence="2" id="KW-0456">Lyase</keyword>
<reference evidence="5 6" key="1">
    <citation type="submission" date="2024-10" db="EMBL/GenBank/DDBJ databases">
        <title>Updated reference genomes for cyclostephanoid diatoms.</title>
        <authorList>
            <person name="Roberts W.R."/>
            <person name="Alverson A.J."/>
        </authorList>
    </citation>
    <scope>NUCLEOTIDE SEQUENCE [LARGE SCALE GENOMIC DNA]</scope>
    <source>
        <strain evidence="5 6">AJA010-31</strain>
    </source>
</reference>
<keyword evidence="6" id="KW-1185">Reference proteome</keyword>
<proteinExistence type="predicted"/>
<dbReference type="GO" id="GO:0016829">
    <property type="term" value="F:lyase activity"/>
    <property type="evidence" value="ECO:0007669"/>
    <property type="project" value="UniProtKB-KW"/>
</dbReference>
<dbReference type="InterPro" id="IPR002840">
    <property type="entry name" value="PMDh-S-like_dom"/>
</dbReference>
<protein>
    <recommendedName>
        <fullName evidence="7">Aconitase X catalytic domain-containing protein</fullName>
    </recommendedName>
</protein>
<accession>A0ABD3NQ59</accession>
<sequence length="606" mass="66396">MSSFTAPALYTTTSLSFWGGIDPITSTVIDVTHPLHNVSTSHKILCLPSGRGSCTGSQVMLELILNGVAPKALILRETDVIFCVGVIIAEEFFDAKHVPVICVVGDEQFEQLLNEQSDALTVMVSDGEDIEIMSESSTFRARNLLSLRDTLATNPDTMLHDEREQSQAKTLALKTIRRVASISSATELIPISSAHIDAVTYIGPGGLRFVQKLVQLGGKVSVPTTLNSQSVDRRRWQQLGVDKTYATNANLVGDAYLEMGCDAMSFTCAPYLLPTKPKQGDDIMWGESNAVVYSNSVIGARTEKYADYFDILAAIVGAVPKVGVHISENRNPSILIDAEHLIQEHILPVIRNDHDIDSFFPVMGWLCGKMSDGRIPLITGFDALPEPCVNSDNLKAFCAAFGTTGTSPLFHMAHITPEAQGKDVIDGLLSSCNGRRVIVTKDELRLAYQALDGRGNCDDEIHLVALGNPHLSLSELKALSEMIHSDDRPKSNSVKVIATLGRHVYDEGLKMNYIQDLERYGMSFINDTCWCMLLDPPIIPLNKNAKILTNSAKYATYGPGLTNRQLRFSCISNCIEASKTGKMPHRGGMPHWLRTFSSMALHLPKF</sequence>
<evidence type="ECO:0000313" key="5">
    <source>
        <dbReference type="EMBL" id="KAL3778002.1"/>
    </source>
</evidence>
<dbReference type="InterPro" id="IPR007506">
    <property type="entry name" value="PMDh-L-like_dom"/>
</dbReference>
<evidence type="ECO:0000259" key="4">
    <source>
        <dbReference type="Pfam" id="PF04412"/>
    </source>
</evidence>
<dbReference type="Pfam" id="PF01989">
    <property type="entry name" value="AcnX_swivel_put"/>
    <property type="match status" value="1"/>
</dbReference>
<dbReference type="PANTHER" id="PTHR36577">
    <property type="entry name" value="DUF521 DOMAIN PROTEIN (AFU_ORTHOLOGUE AFUA_6G00490)"/>
    <property type="match status" value="1"/>
</dbReference>
<gene>
    <name evidence="5" type="ORF">ACHAWO_013458</name>
</gene>
<dbReference type="Gene3D" id="3.50.30.10">
    <property type="entry name" value="Phosphohistidine domain"/>
    <property type="match status" value="1"/>
</dbReference>
<evidence type="ECO:0000256" key="1">
    <source>
        <dbReference type="ARBA" id="ARBA00023004"/>
    </source>
</evidence>
<dbReference type="Proteomes" id="UP001530400">
    <property type="component" value="Unassembled WGS sequence"/>
</dbReference>
<comment type="caution">
    <text evidence="5">The sequence shown here is derived from an EMBL/GenBank/DDBJ whole genome shotgun (WGS) entry which is preliminary data.</text>
</comment>
<dbReference type="Pfam" id="PF04412">
    <property type="entry name" value="AcnX"/>
    <property type="match status" value="1"/>
</dbReference>
<dbReference type="PANTHER" id="PTHR36577:SF3">
    <property type="entry name" value="DUF521 DOMAIN PROTEIN (AFU_ORTHOLOGUE AFUA_6G00490)"/>
    <property type="match status" value="1"/>
</dbReference>
<feature type="domain" description="Phosphomevalonate dehydratase small subunit-like" evidence="3">
    <location>
        <begin position="15"/>
        <end position="97"/>
    </location>
</feature>
<organism evidence="5 6">
    <name type="scientific">Cyclotella atomus</name>
    <dbReference type="NCBI Taxonomy" id="382360"/>
    <lineage>
        <taxon>Eukaryota</taxon>
        <taxon>Sar</taxon>
        <taxon>Stramenopiles</taxon>
        <taxon>Ochrophyta</taxon>
        <taxon>Bacillariophyta</taxon>
        <taxon>Coscinodiscophyceae</taxon>
        <taxon>Thalassiosirophycidae</taxon>
        <taxon>Stephanodiscales</taxon>
        <taxon>Stephanodiscaceae</taxon>
        <taxon>Cyclotella</taxon>
    </lineage>
</organism>
<dbReference type="SUPFAM" id="SSF52016">
    <property type="entry name" value="LeuD/IlvD-like"/>
    <property type="match status" value="1"/>
</dbReference>
<evidence type="ECO:0000259" key="3">
    <source>
        <dbReference type="Pfam" id="PF01989"/>
    </source>
</evidence>
<keyword evidence="1" id="KW-0408">Iron</keyword>
<dbReference type="InterPro" id="IPR012047">
    <property type="entry name" value="AcnX"/>
</dbReference>
<dbReference type="EMBL" id="JALLPJ020001012">
    <property type="protein sequence ID" value="KAL3778002.1"/>
    <property type="molecule type" value="Genomic_DNA"/>
</dbReference>
<evidence type="ECO:0000313" key="6">
    <source>
        <dbReference type="Proteomes" id="UP001530400"/>
    </source>
</evidence>
<evidence type="ECO:0000256" key="2">
    <source>
        <dbReference type="ARBA" id="ARBA00023239"/>
    </source>
</evidence>